<evidence type="ECO:0000256" key="10">
    <source>
        <dbReference type="ARBA" id="ARBA00022989"/>
    </source>
</evidence>
<keyword evidence="7 12" id="KW-0997">Cell inner membrane</keyword>
<feature type="domain" description="Type II secretion system protein GspI C-terminal" evidence="13">
    <location>
        <begin position="40"/>
        <end position="118"/>
    </location>
</feature>
<dbReference type="NCBIfam" id="TIGR02532">
    <property type="entry name" value="IV_pilin_GFxxxE"/>
    <property type="match status" value="1"/>
</dbReference>
<dbReference type="EMBL" id="QNRY01000003">
    <property type="protein sequence ID" value="RBP66497.1"/>
    <property type="molecule type" value="Genomic_DNA"/>
</dbReference>
<keyword evidence="9" id="KW-0653">Protein transport</keyword>
<dbReference type="OrthoDB" id="6121517at2"/>
<comment type="subcellular location">
    <subcellularLocation>
        <location evidence="2 12">Cell inner membrane</location>
        <topology evidence="2 12">Single-pass membrane protein</topology>
    </subcellularLocation>
</comment>
<evidence type="ECO:0000256" key="8">
    <source>
        <dbReference type="ARBA" id="ARBA00022692"/>
    </source>
</evidence>
<evidence type="ECO:0000256" key="5">
    <source>
        <dbReference type="ARBA" id="ARBA00022475"/>
    </source>
</evidence>
<evidence type="ECO:0000256" key="3">
    <source>
        <dbReference type="ARBA" id="ARBA00008358"/>
    </source>
</evidence>
<keyword evidence="4" id="KW-0813">Transport</keyword>
<keyword evidence="11" id="KW-0472">Membrane</keyword>
<evidence type="ECO:0000256" key="7">
    <source>
        <dbReference type="ARBA" id="ARBA00022519"/>
    </source>
</evidence>
<dbReference type="GO" id="GO:0015627">
    <property type="term" value="C:type II protein secretion system complex"/>
    <property type="evidence" value="ECO:0007669"/>
    <property type="project" value="UniProtKB-UniRule"/>
</dbReference>
<dbReference type="Gene3D" id="3.30.1300.30">
    <property type="entry name" value="GSPII I/J protein-like"/>
    <property type="match status" value="1"/>
</dbReference>
<gene>
    <name evidence="14" type="ORF">DES54_10325</name>
</gene>
<dbReference type="PANTHER" id="PTHR38779">
    <property type="entry name" value="TYPE II SECRETION SYSTEM PROTEIN I-RELATED"/>
    <property type="match status" value="1"/>
</dbReference>
<keyword evidence="5" id="KW-1003">Cell membrane</keyword>
<evidence type="ECO:0000256" key="4">
    <source>
        <dbReference type="ARBA" id="ARBA00022448"/>
    </source>
</evidence>
<dbReference type="InterPro" id="IPR003413">
    <property type="entry name" value="T2SS_GspI_C"/>
</dbReference>
<keyword evidence="15" id="KW-1185">Reference proteome</keyword>
<dbReference type="InterPro" id="IPR010052">
    <property type="entry name" value="T2SS_protein-GspI"/>
</dbReference>
<dbReference type="Pfam" id="PF07963">
    <property type="entry name" value="N_methyl"/>
    <property type="match status" value="1"/>
</dbReference>
<evidence type="ECO:0000313" key="15">
    <source>
        <dbReference type="Proteomes" id="UP000253046"/>
    </source>
</evidence>
<evidence type="ECO:0000256" key="11">
    <source>
        <dbReference type="ARBA" id="ARBA00023136"/>
    </source>
</evidence>
<dbReference type="GO" id="GO:0005886">
    <property type="term" value="C:plasma membrane"/>
    <property type="evidence" value="ECO:0007669"/>
    <property type="project" value="UniProtKB-SubCell"/>
</dbReference>
<dbReference type="NCBIfam" id="TIGR01707">
    <property type="entry name" value="gspI"/>
    <property type="match status" value="1"/>
</dbReference>
<keyword evidence="6 12" id="KW-0488">Methylation</keyword>
<evidence type="ECO:0000256" key="6">
    <source>
        <dbReference type="ARBA" id="ARBA00022481"/>
    </source>
</evidence>
<evidence type="ECO:0000259" key="13">
    <source>
        <dbReference type="Pfam" id="PF02501"/>
    </source>
</evidence>
<accession>A0A366I9R3</accession>
<evidence type="ECO:0000256" key="2">
    <source>
        <dbReference type="ARBA" id="ARBA00004377"/>
    </source>
</evidence>
<evidence type="ECO:0000256" key="12">
    <source>
        <dbReference type="RuleBase" id="RU368030"/>
    </source>
</evidence>
<evidence type="ECO:0000313" key="14">
    <source>
        <dbReference type="EMBL" id="RBP66497.1"/>
    </source>
</evidence>
<dbReference type="Proteomes" id="UP000253046">
    <property type="component" value="Unassembled WGS sequence"/>
</dbReference>
<evidence type="ECO:0000256" key="9">
    <source>
        <dbReference type="ARBA" id="ARBA00022927"/>
    </source>
</evidence>
<organism evidence="14 15">
    <name type="scientific">Brenneria salicis ATCC 15712 = DSM 30166</name>
    <dbReference type="NCBI Taxonomy" id="714314"/>
    <lineage>
        <taxon>Bacteria</taxon>
        <taxon>Pseudomonadati</taxon>
        <taxon>Pseudomonadota</taxon>
        <taxon>Gammaproteobacteria</taxon>
        <taxon>Enterobacterales</taxon>
        <taxon>Pectobacteriaceae</taxon>
        <taxon>Brenneria</taxon>
    </lineage>
</organism>
<dbReference type="PANTHER" id="PTHR38779:SF2">
    <property type="entry name" value="TYPE II SECRETION SYSTEM PROTEIN I-RELATED"/>
    <property type="match status" value="1"/>
</dbReference>
<sequence length="121" mass="13969">MSRQQGMTLMEVLVALTVFALAGVAVLQTTAKQAASLSRLEEKTFAGWIAENQQVRLRLEQQWPETRWIKGETEFAGQRWYWRWQGVEMDDPQFRALDVEVRRDNDALAADGILRTYVVKP</sequence>
<protein>
    <recommendedName>
        <fullName evidence="12">Type II secretion system protein I</fullName>
        <shortName evidence="12">T2SS minor pseudopilin I</shortName>
    </recommendedName>
</protein>
<comment type="function">
    <text evidence="1">Component of the type II secretion system required for the energy-dependent secretion of extracellular factors such as proteases and toxins from the periplasm. Part of the pseudopilus tip complex that is critical for the recognition and binding of secretion substrates.</text>
</comment>
<dbReference type="InterPro" id="IPR012902">
    <property type="entry name" value="N_methyl_site"/>
</dbReference>
<evidence type="ECO:0000256" key="1">
    <source>
        <dbReference type="ARBA" id="ARBA00003161"/>
    </source>
</evidence>
<dbReference type="GO" id="GO:0015628">
    <property type="term" value="P:protein secretion by the type II secretion system"/>
    <property type="evidence" value="ECO:0007669"/>
    <property type="project" value="UniProtKB-UniRule"/>
</dbReference>
<comment type="PTM">
    <text evidence="12">Cleaved by prepilin peptidase.</text>
</comment>
<proteinExistence type="inferred from homology"/>
<dbReference type="InterPro" id="IPR045584">
    <property type="entry name" value="Pilin-like"/>
</dbReference>
<comment type="caution">
    <text evidence="14">The sequence shown here is derived from an EMBL/GenBank/DDBJ whole genome shotgun (WGS) entry which is preliminary data.</text>
</comment>
<reference evidence="14 15" key="1">
    <citation type="submission" date="2018-06" db="EMBL/GenBank/DDBJ databases">
        <title>Genomic Encyclopedia of Type Strains, Phase IV (KMG-IV): sequencing the most valuable type-strain genomes for metagenomic binning, comparative biology and taxonomic classification.</title>
        <authorList>
            <person name="Goeker M."/>
        </authorList>
    </citation>
    <scope>NUCLEOTIDE SEQUENCE [LARGE SCALE GENOMIC DNA]</scope>
    <source>
        <strain evidence="14 15">DSM 30166</strain>
    </source>
</reference>
<keyword evidence="10" id="KW-1133">Transmembrane helix</keyword>
<keyword evidence="8" id="KW-0812">Transmembrane</keyword>
<dbReference type="AlphaFoldDB" id="A0A366I9R3"/>
<comment type="similarity">
    <text evidence="3 12">Belongs to the GSP I family.</text>
</comment>
<dbReference type="SUPFAM" id="SSF54523">
    <property type="entry name" value="Pili subunits"/>
    <property type="match status" value="1"/>
</dbReference>
<name>A0A366I9R3_9GAMM</name>
<comment type="subunit">
    <text evidence="12">Type II secretion is composed of four main components: the outer membrane complex, the inner membrane complex, the cytoplasmic secretion ATPase and the periplasm-spanning pseudopilus.</text>
</comment>
<dbReference type="Pfam" id="PF02501">
    <property type="entry name" value="T2SSI"/>
    <property type="match status" value="1"/>
</dbReference>
<dbReference type="RefSeq" id="WP_113865035.1">
    <property type="nucleotide sequence ID" value="NZ_AGJP01000001.1"/>
</dbReference>